<keyword evidence="12 14" id="KW-0539">Nucleus</keyword>
<evidence type="ECO:0000256" key="8">
    <source>
        <dbReference type="ARBA" id="ARBA00022786"/>
    </source>
</evidence>
<dbReference type="InterPro" id="IPR001841">
    <property type="entry name" value="Znf_RING"/>
</dbReference>
<comment type="pathway">
    <text evidence="3 14">Protein modification; protein ubiquitination.</text>
</comment>
<evidence type="ECO:0000256" key="5">
    <source>
        <dbReference type="ARBA" id="ARBA00022679"/>
    </source>
</evidence>
<dbReference type="PROSITE" id="PS50089">
    <property type="entry name" value="ZF_RING_2"/>
    <property type="match status" value="1"/>
</dbReference>
<organism evidence="17 18">
    <name type="scientific">Circinella minor</name>
    <dbReference type="NCBI Taxonomy" id="1195481"/>
    <lineage>
        <taxon>Eukaryota</taxon>
        <taxon>Fungi</taxon>
        <taxon>Fungi incertae sedis</taxon>
        <taxon>Mucoromycota</taxon>
        <taxon>Mucoromycotina</taxon>
        <taxon>Mucoromycetes</taxon>
        <taxon>Mucorales</taxon>
        <taxon>Lichtheimiaceae</taxon>
        <taxon>Circinella</taxon>
    </lineage>
</organism>
<dbReference type="GO" id="GO:0008270">
    <property type="term" value="F:zinc ion binding"/>
    <property type="evidence" value="ECO:0007669"/>
    <property type="project" value="UniProtKB-KW"/>
</dbReference>
<dbReference type="InterPro" id="IPR017907">
    <property type="entry name" value="Znf_RING_CS"/>
</dbReference>
<feature type="domain" description="RING-type" evidence="16">
    <location>
        <begin position="113"/>
        <end position="151"/>
    </location>
</feature>
<dbReference type="Gene3D" id="3.30.40.10">
    <property type="entry name" value="Zinc/RING finger domain, C3HC4 (zinc finger)"/>
    <property type="match status" value="1"/>
</dbReference>
<evidence type="ECO:0000256" key="11">
    <source>
        <dbReference type="ARBA" id="ARBA00023054"/>
    </source>
</evidence>
<sequence>EVNDLETEIHDKENECRRLVQTLENRRIDVEDLQHQCGELRIQLEHSDQILLELQGMVKEKTRALDEEKQLQKKVEEEYNKMQRKWKMTTQGESPAEDELEQECNNFRMLLKCSACQDRVRKRLLSRCMHTFCKECIDKRLETRQRRCPTCGDPFGVGDVRQFFL</sequence>
<comment type="caution">
    <text evidence="17">The sequence shown here is derived from an EMBL/GenBank/DDBJ whole genome shotgun (WGS) entry which is preliminary data.</text>
</comment>
<evidence type="ECO:0000256" key="6">
    <source>
        <dbReference type="ARBA" id="ARBA00022723"/>
    </source>
</evidence>
<dbReference type="UniPathway" id="UPA00143"/>
<dbReference type="SUPFAM" id="SSF57850">
    <property type="entry name" value="RING/U-box"/>
    <property type="match status" value="1"/>
</dbReference>
<keyword evidence="8 14" id="KW-0833">Ubl conjugation pathway</keyword>
<gene>
    <name evidence="17" type="ORF">INT45_005009</name>
</gene>
<feature type="coiled-coil region" evidence="15">
    <location>
        <begin position="54"/>
        <end position="85"/>
    </location>
</feature>
<evidence type="ECO:0000256" key="2">
    <source>
        <dbReference type="ARBA" id="ARBA00004123"/>
    </source>
</evidence>
<feature type="non-terminal residue" evidence="17">
    <location>
        <position position="165"/>
    </location>
</feature>
<evidence type="ECO:0000313" key="18">
    <source>
        <dbReference type="Proteomes" id="UP000646827"/>
    </source>
</evidence>
<evidence type="ECO:0000256" key="7">
    <source>
        <dbReference type="ARBA" id="ARBA00022771"/>
    </source>
</evidence>
<evidence type="ECO:0000256" key="14">
    <source>
        <dbReference type="RuleBase" id="RU365038"/>
    </source>
</evidence>
<keyword evidence="10 14" id="KW-0156">Chromatin regulator</keyword>
<dbReference type="AlphaFoldDB" id="A0A8H7VM34"/>
<dbReference type="GO" id="GO:0033503">
    <property type="term" value="C:HULC complex"/>
    <property type="evidence" value="ECO:0007669"/>
    <property type="project" value="TreeGrafter"/>
</dbReference>
<dbReference type="Pfam" id="PF00097">
    <property type="entry name" value="zf-C3HC4"/>
    <property type="match status" value="1"/>
</dbReference>
<keyword evidence="11 14" id="KW-0175">Coiled coil</keyword>
<evidence type="ECO:0000256" key="4">
    <source>
        <dbReference type="ARBA" id="ARBA00005555"/>
    </source>
</evidence>
<dbReference type="GO" id="GO:0061630">
    <property type="term" value="F:ubiquitin protein ligase activity"/>
    <property type="evidence" value="ECO:0007669"/>
    <property type="project" value="UniProtKB-EC"/>
</dbReference>
<dbReference type="InterPro" id="IPR013083">
    <property type="entry name" value="Znf_RING/FYVE/PHD"/>
</dbReference>
<evidence type="ECO:0000259" key="16">
    <source>
        <dbReference type="PROSITE" id="PS50089"/>
    </source>
</evidence>
<dbReference type="GO" id="GO:0016567">
    <property type="term" value="P:protein ubiquitination"/>
    <property type="evidence" value="ECO:0007669"/>
    <property type="project" value="UniProtKB-UniRule"/>
</dbReference>
<comment type="subcellular location">
    <subcellularLocation>
        <location evidence="2 14">Nucleus</location>
    </subcellularLocation>
</comment>
<keyword evidence="5 14" id="KW-0808">Transferase</keyword>
<proteinExistence type="inferred from homology"/>
<protein>
    <recommendedName>
        <fullName evidence="14">E3 ubiquitin protein ligase</fullName>
        <ecNumber evidence="14">2.3.2.27</ecNumber>
    </recommendedName>
</protein>
<evidence type="ECO:0000256" key="15">
    <source>
        <dbReference type="SAM" id="Coils"/>
    </source>
</evidence>
<dbReference type="OrthoDB" id="10266039at2759"/>
<dbReference type="InterPro" id="IPR018957">
    <property type="entry name" value="Znf_C3HC4_RING-type"/>
</dbReference>
<dbReference type="EC" id="2.3.2.27" evidence="14"/>
<evidence type="ECO:0000256" key="1">
    <source>
        <dbReference type="ARBA" id="ARBA00000900"/>
    </source>
</evidence>
<evidence type="ECO:0000256" key="9">
    <source>
        <dbReference type="ARBA" id="ARBA00022833"/>
    </source>
</evidence>
<evidence type="ECO:0000313" key="17">
    <source>
        <dbReference type="EMBL" id="KAG2221468.1"/>
    </source>
</evidence>
<dbReference type="EMBL" id="JAEPRB010000108">
    <property type="protein sequence ID" value="KAG2221468.1"/>
    <property type="molecule type" value="Genomic_DNA"/>
</dbReference>
<evidence type="ECO:0000256" key="3">
    <source>
        <dbReference type="ARBA" id="ARBA00004906"/>
    </source>
</evidence>
<comment type="catalytic activity">
    <reaction evidence="1 14">
        <text>S-ubiquitinyl-[E2 ubiquitin-conjugating enzyme]-L-cysteine + [acceptor protein]-L-lysine = [E2 ubiquitin-conjugating enzyme]-L-cysteine + N(6)-ubiquitinyl-[acceptor protein]-L-lysine.</text>
        <dbReference type="EC" id="2.3.2.27"/>
    </reaction>
</comment>
<name>A0A8H7VM34_9FUNG</name>
<dbReference type="PANTHER" id="PTHR23163:SF0">
    <property type="entry name" value="E3 UBIQUITIN-PROTEIN LIGASE BRE1"/>
    <property type="match status" value="1"/>
</dbReference>
<keyword evidence="18" id="KW-1185">Reference proteome</keyword>
<evidence type="ECO:0000256" key="10">
    <source>
        <dbReference type="ARBA" id="ARBA00022853"/>
    </source>
</evidence>
<dbReference type="PROSITE" id="PS00518">
    <property type="entry name" value="ZF_RING_1"/>
    <property type="match status" value="1"/>
</dbReference>
<keyword evidence="7 13" id="KW-0863">Zinc-finger</keyword>
<evidence type="ECO:0000256" key="12">
    <source>
        <dbReference type="ARBA" id="ARBA00023242"/>
    </source>
</evidence>
<keyword evidence="9 14" id="KW-0862">Zinc</keyword>
<keyword evidence="6 14" id="KW-0479">Metal-binding</keyword>
<dbReference type="GO" id="GO:0005634">
    <property type="term" value="C:nucleus"/>
    <property type="evidence" value="ECO:0007669"/>
    <property type="project" value="UniProtKB-SubCell"/>
</dbReference>
<accession>A0A8H7VM34</accession>
<comment type="similarity">
    <text evidence="4 14">Belongs to the BRE1 family.</text>
</comment>
<evidence type="ECO:0000256" key="13">
    <source>
        <dbReference type="PROSITE-ProRule" id="PRU00175"/>
    </source>
</evidence>
<dbReference type="InterPro" id="IPR013956">
    <property type="entry name" value="E3_ubiquit_lig_Bre1"/>
</dbReference>
<dbReference type="GO" id="GO:0006325">
    <property type="term" value="P:chromatin organization"/>
    <property type="evidence" value="ECO:0007669"/>
    <property type="project" value="UniProtKB-KW"/>
</dbReference>
<dbReference type="CDD" id="cd16499">
    <property type="entry name" value="RING-HC_Bre1-like"/>
    <property type="match status" value="1"/>
</dbReference>
<dbReference type="SMART" id="SM00184">
    <property type="entry name" value="RING"/>
    <property type="match status" value="1"/>
</dbReference>
<dbReference type="PANTHER" id="PTHR23163">
    <property type="entry name" value="RING FINGER PROTEIN-RELATED"/>
    <property type="match status" value="1"/>
</dbReference>
<dbReference type="Proteomes" id="UP000646827">
    <property type="component" value="Unassembled WGS sequence"/>
</dbReference>
<reference evidence="17 18" key="1">
    <citation type="submission" date="2020-12" db="EMBL/GenBank/DDBJ databases">
        <title>Metabolic potential, ecology and presence of endohyphal bacteria is reflected in genomic diversity of Mucoromycotina.</title>
        <authorList>
            <person name="Muszewska A."/>
            <person name="Okrasinska A."/>
            <person name="Steczkiewicz K."/>
            <person name="Drgas O."/>
            <person name="Orlowska M."/>
            <person name="Perlinska-Lenart U."/>
            <person name="Aleksandrzak-Piekarczyk T."/>
            <person name="Szatraj K."/>
            <person name="Zielenkiewicz U."/>
            <person name="Pilsyk S."/>
            <person name="Malc E."/>
            <person name="Mieczkowski P."/>
            <person name="Kruszewska J.S."/>
            <person name="Biernat P."/>
            <person name="Pawlowska J."/>
        </authorList>
    </citation>
    <scope>NUCLEOTIDE SEQUENCE [LARGE SCALE GENOMIC DNA]</scope>
    <source>
        <strain evidence="17 18">CBS 142.35</strain>
    </source>
</reference>